<keyword evidence="1" id="KW-0472">Membrane</keyword>
<feature type="transmembrane region" description="Helical" evidence="1">
    <location>
        <begin position="20"/>
        <end position="39"/>
    </location>
</feature>
<keyword evidence="1" id="KW-0812">Transmembrane</keyword>
<dbReference type="Proteomes" id="UP000291613">
    <property type="component" value="Unassembled WGS sequence"/>
</dbReference>
<sequence length="364" mass="40474">MTGALRRNAQLLRERPNNFTLLRILFAVAVVYDHFYVLLSAPEARYGFPWAELGVAAFFVTSGVLVTASYDEDPQLLRFWVKRLFRILPLYLLVVGCQGAVMSVIALSRGTFDLAELGHYLVMNALFMNFNAPAFGGVLDGFPTPAINPSLWTLKIELMFYAVLPLLMAVYRRLGFAWIAALFIASTLFYEYFVDAQPMLAKQLPGQIRYFAVGMAIALYFDRLDALKRPSTRILALAVIALVAVAGLVWFVPHASAFEPLFVASAVFIAAFWLPALWEPVDVSYGAYLFHAPIIQLSAVYGLYAADLLRLGALMVIVLSLAALAHIFIEKPGIKLGRAFIRASFRPNTPVIDLVLQPTRVKDQ</sequence>
<dbReference type="PANTHER" id="PTHR23028">
    <property type="entry name" value="ACETYLTRANSFERASE"/>
    <property type="match status" value="1"/>
</dbReference>
<feature type="transmembrane region" description="Helical" evidence="1">
    <location>
        <begin position="258"/>
        <end position="278"/>
    </location>
</feature>
<feature type="transmembrane region" description="Helical" evidence="1">
    <location>
        <begin position="206"/>
        <end position="222"/>
    </location>
</feature>
<accession>A0A4Q9GIV8</accession>
<dbReference type="Pfam" id="PF01757">
    <property type="entry name" value="Acyl_transf_3"/>
    <property type="match status" value="1"/>
</dbReference>
<feature type="transmembrane region" description="Helical" evidence="1">
    <location>
        <begin position="311"/>
        <end position="329"/>
    </location>
</feature>
<gene>
    <name evidence="3" type="ORF">EYR15_04050</name>
</gene>
<keyword evidence="3" id="KW-0012">Acyltransferase</keyword>
<dbReference type="GO" id="GO:0016020">
    <property type="term" value="C:membrane"/>
    <property type="evidence" value="ECO:0007669"/>
    <property type="project" value="TreeGrafter"/>
</dbReference>
<reference evidence="3 4" key="1">
    <citation type="submission" date="2019-02" db="EMBL/GenBank/DDBJ databases">
        <title>Hansschlegelia quercus sp. nov., a novel methylotrophic bacterium from buds of oak (Quercus robur L.).</title>
        <authorList>
            <person name="Agafonova N.V."/>
            <person name="Kaparullina E.N."/>
            <person name="Grouzdev D.S."/>
            <person name="Doronina N.V."/>
        </authorList>
    </citation>
    <scope>NUCLEOTIDE SEQUENCE [LARGE SCALE GENOMIC DNA]</scope>
    <source>
        <strain evidence="3 4">Dub</strain>
    </source>
</reference>
<feature type="transmembrane region" description="Helical" evidence="1">
    <location>
        <begin position="90"/>
        <end position="108"/>
    </location>
</feature>
<keyword evidence="4" id="KW-1185">Reference proteome</keyword>
<evidence type="ECO:0000256" key="1">
    <source>
        <dbReference type="SAM" id="Phobius"/>
    </source>
</evidence>
<evidence type="ECO:0000313" key="4">
    <source>
        <dbReference type="Proteomes" id="UP000291613"/>
    </source>
</evidence>
<dbReference type="OrthoDB" id="9767863at2"/>
<dbReference type="RefSeq" id="WP_131001637.1">
    <property type="nucleotide sequence ID" value="NZ_JBHSZR010000005.1"/>
</dbReference>
<keyword evidence="1" id="KW-1133">Transmembrane helix</keyword>
<feature type="transmembrane region" description="Helical" evidence="1">
    <location>
        <begin position="234"/>
        <end position="252"/>
    </location>
</feature>
<feature type="domain" description="Acyltransferase 3" evidence="2">
    <location>
        <begin position="19"/>
        <end position="324"/>
    </location>
</feature>
<evidence type="ECO:0000313" key="3">
    <source>
        <dbReference type="EMBL" id="TBN54042.1"/>
    </source>
</evidence>
<feature type="transmembrane region" description="Helical" evidence="1">
    <location>
        <begin position="285"/>
        <end position="305"/>
    </location>
</feature>
<keyword evidence="3" id="KW-0808">Transferase</keyword>
<dbReference type="InterPro" id="IPR050879">
    <property type="entry name" value="Acyltransferase_3"/>
</dbReference>
<dbReference type="GO" id="GO:0000271">
    <property type="term" value="P:polysaccharide biosynthetic process"/>
    <property type="evidence" value="ECO:0007669"/>
    <property type="project" value="TreeGrafter"/>
</dbReference>
<protein>
    <submittedName>
        <fullName evidence="3">Acyltransferase</fullName>
    </submittedName>
</protein>
<dbReference type="AlphaFoldDB" id="A0A4Q9GIV8"/>
<dbReference type="PANTHER" id="PTHR23028:SF131">
    <property type="entry name" value="BLR2367 PROTEIN"/>
    <property type="match status" value="1"/>
</dbReference>
<organism evidence="3 4">
    <name type="scientific">Hansschlegelia quercus</name>
    <dbReference type="NCBI Taxonomy" id="2528245"/>
    <lineage>
        <taxon>Bacteria</taxon>
        <taxon>Pseudomonadati</taxon>
        <taxon>Pseudomonadota</taxon>
        <taxon>Alphaproteobacteria</taxon>
        <taxon>Hyphomicrobiales</taxon>
        <taxon>Methylopilaceae</taxon>
        <taxon>Hansschlegelia</taxon>
    </lineage>
</organism>
<dbReference type="GO" id="GO:0016747">
    <property type="term" value="F:acyltransferase activity, transferring groups other than amino-acyl groups"/>
    <property type="evidence" value="ECO:0007669"/>
    <property type="project" value="InterPro"/>
</dbReference>
<dbReference type="InterPro" id="IPR002656">
    <property type="entry name" value="Acyl_transf_3_dom"/>
</dbReference>
<feature type="transmembrane region" description="Helical" evidence="1">
    <location>
        <begin position="176"/>
        <end position="194"/>
    </location>
</feature>
<feature type="transmembrane region" description="Helical" evidence="1">
    <location>
        <begin position="51"/>
        <end position="70"/>
    </location>
</feature>
<dbReference type="EMBL" id="SIUB01000002">
    <property type="protein sequence ID" value="TBN54042.1"/>
    <property type="molecule type" value="Genomic_DNA"/>
</dbReference>
<name>A0A4Q9GIV8_9HYPH</name>
<proteinExistence type="predicted"/>
<evidence type="ECO:0000259" key="2">
    <source>
        <dbReference type="Pfam" id="PF01757"/>
    </source>
</evidence>
<comment type="caution">
    <text evidence="3">The sequence shown here is derived from an EMBL/GenBank/DDBJ whole genome shotgun (WGS) entry which is preliminary data.</text>
</comment>